<evidence type="ECO:0000313" key="1">
    <source>
        <dbReference type="EMBL" id="KAJ2978631.1"/>
    </source>
</evidence>
<comment type="caution">
    <text evidence="1">The sequence shown here is derived from an EMBL/GenBank/DDBJ whole genome shotgun (WGS) entry which is preliminary data.</text>
</comment>
<keyword evidence="2" id="KW-1185">Reference proteome</keyword>
<dbReference type="EMBL" id="JANJQO010000357">
    <property type="protein sequence ID" value="KAJ2978631.1"/>
    <property type="molecule type" value="Genomic_DNA"/>
</dbReference>
<dbReference type="Proteomes" id="UP001143910">
    <property type="component" value="Unassembled WGS sequence"/>
</dbReference>
<sequence length="343" mass="36210">MALPMTYKAAAVTGVGQFFELRDVALKQPGPGQVLVKVLACGVCHSDVALSEGEMGDVFPRVPGHELVGTVVALGPDISTLTVGERVGGAWHGGHDGTCRACRRGQFQMCDEQLINGISQDGGYAEYVVLRIESIIRIPNNMDPAEAAPLLCAGVTVFNGIRNMQVKQGALVAVQGLGGLGHLAVQFARAMGYEVVVISSGSSKADFARELGGSHYINSKESDVVRELQKLGGASLVVQTAPSPDVFSSLIYGLAVGGTILSLATVGPVPFDTVQLVSKALSVRGWPSGQPLDAEETIRFAAAHGVRCMIQKYPLARVQEAIDDLKAGKPRFRNVLIMEEATE</sequence>
<proteinExistence type="predicted"/>
<gene>
    <name evidence="1" type="ORF">NQ176_g3709</name>
</gene>
<evidence type="ECO:0000313" key="2">
    <source>
        <dbReference type="Proteomes" id="UP001143910"/>
    </source>
</evidence>
<organism evidence="1 2">
    <name type="scientific">Zarea fungicola</name>
    <dbReference type="NCBI Taxonomy" id="93591"/>
    <lineage>
        <taxon>Eukaryota</taxon>
        <taxon>Fungi</taxon>
        <taxon>Dikarya</taxon>
        <taxon>Ascomycota</taxon>
        <taxon>Pezizomycotina</taxon>
        <taxon>Sordariomycetes</taxon>
        <taxon>Hypocreomycetidae</taxon>
        <taxon>Hypocreales</taxon>
        <taxon>Cordycipitaceae</taxon>
        <taxon>Zarea</taxon>
    </lineage>
</organism>
<protein>
    <submittedName>
        <fullName evidence="1">Uncharacterized protein</fullName>
    </submittedName>
</protein>
<reference evidence="1" key="1">
    <citation type="submission" date="2022-08" db="EMBL/GenBank/DDBJ databases">
        <title>Genome Sequence of Lecanicillium fungicola.</title>
        <authorList>
            <person name="Buettner E."/>
        </authorList>
    </citation>
    <scope>NUCLEOTIDE SEQUENCE</scope>
    <source>
        <strain evidence="1">Babe33</strain>
    </source>
</reference>
<name>A0ACC1NID6_9HYPO</name>
<accession>A0ACC1NID6</accession>